<protein>
    <submittedName>
        <fullName evidence="1">Uncharacterized protein</fullName>
    </submittedName>
</protein>
<keyword evidence="2" id="KW-1185">Reference proteome</keyword>
<reference evidence="1 2" key="1">
    <citation type="journal article" date="2023" name="Nucleic Acids Res.">
        <title>The hologenome of Daphnia magna reveals possible DNA methylation and microbiome-mediated evolution of the host genome.</title>
        <authorList>
            <person name="Chaturvedi A."/>
            <person name="Li X."/>
            <person name="Dhandapani V."/>
            <person name="Marshall H."/>
            <person name="Kissane S."/>
            <person name="Cuenca-Cambronero M."/>
            <person name="Asole G."/>
            <person name="Calvet F."/>
            <person name="Ruiz-Romero M."/>
            <person name="Marangio P."/>
            <person name="Guigo R."/>
            <person name="Rago D."/>
            <person name="Mirbahai L."/>
            <person name="Eastwood N."/>
            <person name="Colbourne J.K."/>
            <person name="Zhou J."/>
            <person name="Mallon E."/>
            <person name="Orsini L."/>
        </authorList>
    </citation>
    <scope>NUCLEOTIDE SEQUENCE [LARGE SCALE GENOMIC DNA]</scope>
    <source>
        <strain evidence="1">LRV0_1</strain>
    </source>
</reference>
<evidence type="ECO:0000313" key="1">
    <source>
        <dbReference type="EMBL" id="KAK4002837.1"/>
    </source>
</evidence>
<dbReference type="EMBL" id="JAOYFB010000001">
    <property type="protein sequence ID" value="KAK4002837.1"/>
    <property type="molecule type" value="Genomic_DNA"/>
</dbReference>
<organism evidence="1 2">
    <name type="scientific">Daphnia magna</name>
    <dbReference type="NCBI Taxonomy" id="35525"/>
    <lineage>
        <taxon>Eukaryota</taxon>
        <taxon>Metazoa</taxon>
        <taxon>Ecdysozoa</taxon>
        <taxon>Arthropoda</taxon>
        <taxon>Crustacea</taxon>
        <taxon>Branchiopoda</taxon>
        <taxon>Diplostraca</taxon>
        <taxon>Cladocera</taxon>
        <taxon>Anomopoda</taxon>
        <taxon>Daphniidae</taxon>
        <taxon>Daphnia</taxon>
    </lineage>
</organism>
<proteinExistence type="predicted"/>
<accession>A0ABQ9YQE2</accession>
<name>A0ABQ9YQE2_9CRUS</name>
<evidence type="ECO:0000313" key="2">
    <source>
        <dbReference type="Proteomes" id="UP001234178"/>
    </source>
</evidence>
<dbReference type="Proteomes" id="UP001234178">
    <property type="component" value="Unassembled WGS sequence"/>
</dbReference>
<sequence length="82" mass="8930">MDFTEESSVTILLGVHECGRFLVSATKAGPLLTVKVSRPKHLALCGLGAVKDRCQEGGKANDREQKEDVYTKQTQWAGLQLA</sequence>
<gene>
    <name evidence="1" type="ORF">OUZ56_004636</name>
</gene>
<comment type="caution">
    <text evidence="1">The sequence shown here is derived from an EMBL/GenBank/DDBJ whole genome shotgun (WGS) entry which is preliminary data.</text>
</comment>